<proteinExistence type="predicted"/>
<reference evidence="1" key="1">
    <citation type="submission" date="2019-08" db="EMBL/GenBank/DDBJ databases">
        <authorList>
            <person name="Kucharzyk K."/>
            <person name="Murdoch R.W."/>
            <person name="Higgins S."/>
            <person name="Loffler F."/>
        </authorList>
    </citation>
    <scope>NUCLEOTIDE SEQUENCE</scope>
</reference>
<dbReference type="AlphaFoldDB" id="A0A645HUU0"/>
<sequence>MVGPRIVHEALPRVDREHGQVDDPRGDGLARGVEGLLGSLDLAQAALLPPVPQVQVARMEDVHAKGRDQVAYAQVGAAKGLDGNILRELDLALRRHAAAPLADGQIVADDVGDVFDLVAPVVHDGVEVIRVAVAHKDKNLFVRVKDRRVEPAYLAQPPAFALPVVEYQQCAAHPNRETAVIVICYLELPLHKKTSIIMKRS</sequence>
<organism evidence="1">
    <name type="scientific">bioreactor metagenome</name>
    <dbReference type="NCBI Taxonomy" id="1076179"/>
    <lineage>
        <taxon>unclassified sequences</taxon>
        <taxon>metagenomes</taxon>
        <taxon>ecological metagenomes</taxon>
    </lineage>
</organism>
<dbReference type="EMBL" id="VSSQ01100687">
    <property type="protein sequence ID" value="MPN42737.1"/>
    <property type="molecule type" value="Genomic_DNA"/>
</dbReference>
<name>A0A645HUU0_9ZZZZ</name>
<evidence type="ECO:0000313" key="1">
    <source>
        <dbReference type="EMBL" id="MPN42737.1"/>
    </source>
</evidence>
<comment type="caution">
    <text evidence="1">The sequence shown here is derived from an EMBL/GenBank/DDBJ whole genome shotgun (WGS) entry which is preliminary data.</text>
</comment>
<protein>
    <submittedName>
        <fullName evidence="1">Uncharacterized protein</fullName>
    </submittedName>
</protein>
<accession>A0A645HUU0</accession>
<gene>
    <name evidence="1" type="ORF">SDC9_190294</name>
</gene>